<dbReference type="InterPro" id="IPR017926">
    <property type="entry name" value="GATASE"/>
</dbReference>
<protein>
    <submittedName>
        <fullName evidence="2">GMP synthase</fullName>
        <ecNumber evidence="2">6.3.5.2</ecNumber>
    </submittedName>
</protein>
<dbReference type="STRING" id="1294273.roselon_00216"/>
<dbReference type="GO" id="GO:0003922">
    <property type="term" value="F:GMP synthase (glutamine-hydrolyzing) activity"/>
    <property type="evidence" value="ECO:0007669"/>
    <property type="project" value="UniProtKB-EC"/>
</dbReference>
<accession>W8RNU1</accession>
<dbReference type="GO" id="GO:0005829">
    <property type="term" value="C:cytosol"/>
    <property type="evidence" value="ECO:0007669"/>
    <property type="project" value="TreeGrafter"/>
</dbReference>
<dbReference type="KEGG" id="red:roselon_00216"/>
<dbReference type="InterPro" id="IPR029062">
    <property type="entry name" value="Class_I_gatase-like"/>
</dbReference>
<dbReference type="SUPFAM" id="SSF52317">
    <property type="entry name" value="Class I glutamine amidotransferase-like"/>
    <property type="match status" value="1"/>
</dbReference>
<evidence type="ECO:0000313" key="3">
    <source>
        <dbReference type="Proteomes" id="UP000019593"/>
    </source>
</evidence>
<dbReference type="InterPro" id="IPR044992">
    <property type="entry name" value="ChyE-like"/>
</dbReference>
<dbReference type="PANTHER" id="PTHR42695">
    <property type="entry name" value="GLUTAMINE AMIDOTRANSFERASE YLR126C-RELATED"/>
    <property type="match status" value="1"/>
</dbReference>
<keyword evidence="3" id="KW-1185">Reference proteome</keyword>
<dbReference type="HOGENOM" id="CLU_054974_0_2_5"/>
<dbReference type="PROSITE" id="PS51273">
    <property type="entry name" value="GATASE_TYPE_1"/>
    <property type="match status" value="1"/>
</dbReference>
<dbReference type="EC" id="6.3.5.2" evidence="2"/>
<reference evidence="2 3" key="1">
    <citation type="submission" date="2013-03" db="EMBL/GenBank/DDBJ databases">
        <authorList>
            <person name="Fiebig A."/>
            <person name="Goeker M."/>
            <person name="Klenk H.-P.P."/>
        </authorList>
    </citation>
    <scope>NUCLEOTIDE SEQUENCE [LARGE SCALE GENOMIC DNA]</scope>
    <source>
        <strain evidence="3">DSM 19469</strain>
    </source>
</reference>
<proteinExistence type="predicted"/>
<dbReference type="AlphaFoldDB" id="W8RNU1"/>
<evidence type="ECO:0000259" key="1">
    <source>
        <dbReference type="Pfam" id="PF00117"/>
    </source>
</evidence>
<dbReference type="CDD" id="cd01741">
    <property type="entry name" value="GATase1_1"/>
    <property type="match status" value="1"/>
</dbReference>
<keyword evidence="2" id="KW-0436">Ligase</keyword>
<dbReference type="PANTHER" id="PTHR42695:SF5">
    <property type="entry name" value="GLUTAMINE AMIDOTRANSFERASE YLR126C-RELATED"/>
    <property type="match status" value="1"/>
</dbReference>
<dbReference type="Pfam" id="PF00117">
    <property type="entry name" value="GATase"/>
    <property type="match status" value="1"/>
</dbReference>
<dbReference type="OrthoDB" id="7365442at2"/>
<dbReference type="eggNOG" id="COG0518">
    <property type="taxonomic scope" value="Bacteria"/>
</dbReference>
<dbReference type="RefSeq" id="WP_025310601.1">
    <property type="nucleotide sequence ID" value="NZ_CP004372.1"/>
</dbReference>
<dbReference type="Proteomes" id="UP000019593">
    <property type="component" value="Chromosome"/>
</dbReference>
<evidence type="ECO:0000313" key="2">
    <source>
        <dbReference type="EMBL" id="AHM02673.1"/>
    </source>
</evidence>
<dbReference type="PATRIC" id="fig|1294273.3.peg.209"/>
<feature type="domain" description="Glutamine amidotransferase" evidence="1">
    <location>
        <begin position="77"/>
        <end position="178"/>
    </location>
</feature>
<organism evidence="2 3">
    <name type="scientific">Roseicyclus elongatus DSM 19469</name>
    <dbReference type="NCBI Taxonomy" id="1294273"/>
    <lineage>
        <taxon>Bacteria</taxon>
        <taxon>Pseudomonadati</taxon>
        <taxon>Pseudomonadota</taxon>
        <taxon>Alphaproteobacteria</taxon>
        <taxon>Rhodobacterales</taxon>
        <taxon>Roseobacteraceae</taxon>
        <taxon>Roseicyclus</taxon>
    </lineage>
</organism>
<name>W8RNU1_9RHOB</name>
<dbReference type="Gene3D" id="3.40.50.880">
    <property type="match status" value="1"/>
</dbReference>
<sequence>MRIGILQTGHVPDEIKATDGEYADMFARLFEGRDFTYDIYNVVDMAFPDGVGAAEGWLITGSRHGAYEDHPWIAPLEDLIRAIHEAGRPLVGICFGHQIIAQALGGRVEKYSGGWSVGRRSYQVGETTLYLNAWHQDQVVALPEGGATVLGHNDFCANAVLAFGPRILTVQPHPEFGASVVQGLIDHRSATVPDPLIAAARAGLSRPTDNPPVADWLADVLEGADATVLPGNFTREVRA</sequence>
<dbReference type="EMBL" id="CP004372">
    <property type="protein sequence ID" value="AHM02673.1"/>
    <property type="molecule type" value="Genomic_DNA"/>
</dbReference>
<gene>
    <name evidence="2" type="ORF">roselon_00216</name>
</gene>